<dbReference type="InterPro" id="IPR016912">
    <property type="entry name" value="Phage_P2_GpU"/>
</dbReference>
<sequence length="145" mass="16065">MLQQSAMMTLGYFVFMRQTIPYTDLGRELSWNHPTNSVVGALPRSQFTGKAGEEITLSCTLAPEVTGGNFSMLALEMMAEKGTAYPLISGSTFLVLGWFVIEKISVQSSVFFGDGTPRRIDFSMTLKRVDDSILADIVDEVLNYF</sequence>
<evidence type="ECO:0000313" key="2">
    <source>
        <dbReference type="Proteomes" id="UP000253872"/>
    </source>
</evidence>
<protein>
    <submittedName>
        <fullName evidence="1">Oxidoreductase</fullName>
    </submittedName>
</protein>
<proteinExistence type="predicted"/>
<reference evidence="1 2" key="1">
    <citation type="submission" date="2018-05" db="EMBL/GenBank/DDBJ databases">
        <title>Draft Genome Sequences for a Diverse set of 7 Haemophilus Species.</title>
        <authorList>
            <person name="Nichols M."/>
            <person name="Topaz N."/>
            <person name="Wang X."/>
            <person name="Wang X."/>
            <person name="Boxrud D."/>
        </authorList>
    </citation>
    <scope>NUCLEOTIDE SEQUENCE [LARGE SCALE GENOMIC DNA]</scope>
    <source>
        <strain evidence="1 2">C2002001239</strain>
    </source>
</reference>
<dbReference type="InterPro" id="IPR009734">
    <property type="entry name" value="Myoviridae_GpU"/>
</dbReference>
<comment type="caution">
    <text evidence="1">The sequence shown here is derived from an EMBL/GenBank/DDBJ whole genome shotgun (WGS) entry which is preliminary data.</text>
</comment>
<dbReference type="AlphaFoldDB" id="A0A369YGR3"/>
<accession>A0A369YGR3</accession>
<dbReference type="Pfam" id="PF06995">
    <property type="entry name" value="Phage_P2_GpU"/>
    <property type="match status" value="1"/>
</dbReference>
<dbReference type="RefSeq" id="WP_111402106.1">
    <property type="nucleotide sequence ID" value="NZ_QEPN01000002.1"/>
</dbReference>
<organism evidence="1 2">
    <name type="scientific">Haemophilus sputorum</name>
    <dbReference type="NCBI Taxonomy" id="1078480"/>
    <lineage>
        <taxon>Bacteria</taxon>
        <taxon>Pseudomonadati</taxon>
        <taxon>Pseudomonadota</taxon>
        <taxon>Gammaproteobacteria</taxon>
        <taxon>Pasteurellales</taxon>
        <taxon>Pasteurellaceae</taxon>
        <taxon>Haemophilus</taxon>
    </lineage>
</organism>
<dbReference type="EMBL" id="QEPN01000002">
    <property type="protein sequence ID" value="RDE73063.1"/>
    <property type="molecule type" value="Genomic_DNA"/>
</dbReference>
<dbReference type="PIRSF" id="PIRSF029208">
    <property type="entry name" value="Phage_tail_GPU"/>
    <property type="match status" value="1"/>
</dbReference>
<dbReference type="Proteomes" id="UP000253872">
    <property type="component" value="Unassembled WGS sequence"/>
</dbReference>
<evidence type="ECO:0000313" key="1">
    <source>
        <dbReference type="EMBL" id="RDE73063.1"/>
    </source>
</evidence>
<gene>
    <name evidence="1" type="ORF">DPV93_02970</name>
</gene>
<name>A0A369YGR3_9PAST</name>